<protein>
    <submittedName>
        <fullName evidence="3">Uncharacterized protein</fullName>
    </submittedName>
</protein>
<dbReference type="Gene3D" id="2.120.10.70">
    <property type="entry name" value="Fucose-specific lectin"/>
    <property type="match status" value="1"/>
</dbReference>
<feature type="compositionally biased region" description="Polar residues" evidence="1">
    <location>
        <begin position="188"/>
        <end position="210"/>
    </location>
</feature>
<organism evidence="3 4">
    <name type="scientific">Carpediemonas membranifera</name>
    <dbReference type="NCBI Taxonomy" id="201153"/>
    <lineage>
        <taxon>Eukaryota</taxon>
        <taxon>Metamonada</taxon>
        <taxon>Carpediemonas-like organisms</taxon>
        <taxon>Carpediemonas</taxon>
    </lineage>
</organism>
<feature type="region of interest" description="Disordered" evidence="1">
    <location>
        <begin position="651"/>
        <end position="700"/>
    </location>
</feature>
<dbReference type="AlphaFoldDB" id="A0A8J6E1W3"/>
<gene>
    <name evidence="3" type="ORF">J8273_1911</name>
</gene>
<evidence type="ECO:0000313" key="3">
    <source>
        <dbReference type="EMBL" id="KAG9396864.1"/>
    </source>
</evidence>
<feature type="compositionally biased region" description="Polar residues" evidence="1">
    <location>
        <begin position="680"/>
        <end position="692"/>
    </location>
</feature>
<feature type="region of interest" description="Disordered" evidence="1">
    <location>
        <begin position="151"/>
        <end position="230"/>
    </location>
</feature>
<reference evidence="3" key="1">
    <citation type="submission" date="2021-05" db="EMBL/GenBank/DDBJ databases">
        <title>A free-living protist that lacks canonical eukaryotic 1 DNA replication and segregation systems.</title>
        <authorList>
            <person name="Salas-Leiva D.E."/>
            <person name="Tromer E.C."/>
            <person name="Curtis B.A."/>
            <person name="Jerlstrom-Hultqvist J."/>
            <person name="Kolisko M."/>
            <person name="Yi Z."/>
            <person name="Salas-Leiva J.S."/>
            <person name="Gallot-Lavallee L."/>
            <person name="Kops G.J.P.L."/>
            <person name="Archibald J.M."/>
            <person name="Simpson A.G.B."/>
            <person name="Roger A.J."/>
        </authorList>
    </citation>
    <scope>NUCLEOTIDE SEQUENCE</scope>
    <source>
        <strain evidence="3">BICM</strain>
    </source>
</reference>
<keyword evidence="4" id="KW-1185">Reference proteome</keyword>
<keyword evidence="2" id="KW-0812">Transmembrane</keyword>
<name>A0A8J6E1W3_9EUKA</name>
<sequence>MNSLVNTAVRAVVRDSIDSGRVDIRLQHEILDDSNVSRMLSQLRSDIASGYGIVKSRGFQMLQRFLLAGILLILCYSVSLINDKVGSMWLGRLVLRPILFFIFLQLSLITSVVLYESVVLFFGLNWQTLPIFVRTLTQELLKLAEQRTEEVRSRVRSKSNPQSRPASQVQPLSFIEVEESEDTETDPHTSPESATRSLMRGQANSSSNLTLHVPQSARRRTRARSQPDDAVRRVASAVTMMSPTFRLNSDDFESIKSESKAPFISFRDGQSEHVFFISNSADLIELRRTATHSWRPYNLSHTLRLPPLSPLAGPAVSILSTHGPEIWVAVVDSEGRVRLLVANSSMKWRAQAVTELKKPVRPDFPPVLTQTSSMQLQLTVVSLEGTIYTLARTAAGGWEPSSMTEAVNSKESKPAKPLFAPSVLLGLAQQHICYVGPSGSIHEFQHLALLGWSYKLLGDGAATSVSRKALGKAASPLTGFSVYQAGQLYFYATSKGEIMLLSNANPIGGWRVDNLTSTSRAPRCVGNPAVVGNSERDRYYIVHVTPDGGIAMLYRIPGEKIWCYEDVSELCGVYYQGTKGSRRRRINKILPGREMSACLVGDIMFITFCTDEGQVSLLRGDVEKHDWVAAEMSSVLHGDDHMRESLPRDAISPADAFPLREPSQSSQSVPSLDEDERQDSFSSQTTEASMSVASVDAGSA</sequence>
<proteinExistence type="predicted"/>
<keyword evidence="2" id="KW-0472">Membrane</keyword>
<feature type="transmembrane region" description="Helical" evidence="2">
    <location>
        <begin position="61"/>
        <end position="81"/>
    </location>
</feature>
<evidence type="ECO:0000256" key="1">
    <source>
        <dbReference type="SAM" id="MobiDB-lite"/>
    </source>
</evidence>
<feature type="compositionally biased region" description="Polar residues" evidence="1">
    <location>
        <begin position="158"/>
        <end position="171"/>
    </location>
</feature>
<evidence type="ECO:0000313" key="4">
    <source>
        <dbReference type="Proteomes" id="UP000717585"/>
    </source>
</evidence>
<dbReference type="EMBL" id="JAHDYR010000005">
    <property type="protein sequence ID" value="KAG9396864.1"/>
    <property type="molecule type" value="Genomic_DNA"/>
</dbReference>
<dbReference type="SUPFAM" id="SSF89372">
    <property type="entry name" value="Fucose-specific lectin"/>
    <property type="match status" value="1"/>
</dbReference>
<evidence type="ECO:0000256" key="2">
    <source>
        <dbReference type="SAM" id="Phobius"/>
    </source>
</evidence>
<keyword evidence="2" id="KW-1133">Transmembrane helix</keyword>
<feature type="transmembrane region" description="Helical" evidence="2">
    <location>
        <begin position="93"/>
        <end position="115"/>
    </location>
</feature>
<comment type="caution">
    <text evidence="3">The sequence shown here is derived from an EMBL/GenBank/DDBJ whole genome shotgun (WGS) entry which is preliminary data.</text>
</comment>
<accession>A0A8J6E1W3</accession>
<dbReference type="Proteomes" id="UP000717585">
    <property type="component" value="Unassembled WGS sequence"/>
</dbReference>